<gene>
    <name evidence="2" type="ORF">IWQ60_008161</name>
</gene>
<evidence type="ECO:0000259" key="1">
    <source>
        <dbReference type="Pfam" id="PF05018"/>
    </source>
</evidence>
<protein>
    <recommendedName>
        <fullName evidence="1">CFA20 domain-containing protein</fullName>
    </recommendedName>
</protein>
<dbReference type="EMBL" id="JANBPT010000591">
    <property type="protein sequence ID" value="KAJ1916281.1"/>
    <property type="molecule type" value="Genomic_DNA"/>
</dbReference>
<keyword evidence="3" id="KW-1185">Reference proteome</keyword>
<feature type="domain" description="CFA20" evidence="1">
    <location>
        <begin position="9"/>
        <end position="191"/>
    </location>
</feature>
<dbReference type="AlphaFoldDB" id="A0A9W8A010"/>
<name>A0A9W8A010_9FUNG</name>
<comment type="caution">
    <text evidence="2">The sequence shown here is derived from an EMBL/GenBank/DDBJ whole genome shotgun (WGS) entry which is preliminary data.</text>
</comment>
<sequence>MIPSICRTQGGLLSLFYSVKRALTFRSQGVGPTPVGTIELIEEAEEDGVASPVLELTSDDVRQTYISCPRGASRTLGIKKPMLGLVIKYIDRYLTLEVAVQDHLGCEKFIRVSNFEIKAKRHDSIATLPLQLQDGWNLVQLDLRDLTFRAFGTKYAETNRVTIHANCRLRRVYFTDQPQAEDSFPPEFRLYQRVSV</sequence>
<reference evidence="2" key="1">
    <citation type="submission" date="2022-07" db="EMBL/GenBank/DDBJ databases">
        <title>Phylogenomic reconstructions and comparative analyses of Kickxellomycotina fungi.</title>
        <authorList>
            <person name="Reynolds N.K."/>
            <person name="Stajich J.E."/>
            <person name="Barry K."/>
            <person name="Grigoriev I.V."/>
            <person name="Crous P."/>
            <person name="Smith M.E."/>
        </authorList>
    </citation>
    <scope>NUCLEOTIDE SEQUENCE</scope>
    <source>
        <strain evidence="2">RSA 861</strain>
    </source>
</reference>
<organism evidence="2 3">
    <name type="scientific">Tieghemiomyces parasiticus</name>
    <dbReference type="NCBI Taxonomy" id="78921"/>
    <lineage>
        <taxon>Eukaryota</taxon>
        <taxon>Fungi</taxon>
        <taxon>Fungi incertae sedis</taxon>
        <taxon>Zoopagomycota</taxon>
        <taxon>Kickxellomycotina</taxon>
        <taxon>Dimargaritomycetes</taxon>
        <taxon>Dimargaritales</taxon>
        <taxon>Dimargaritaceae</taxon>
        <taxon>Tieghemiomyces</taxon>
    </lineage>
</organism>
<dbReference type="InterPro" id="IPR007714">
    <property type="entry name" value="CFA20_dom"/>
</dbReference>
<proteinExistence type="predicted"/>
<dbReference type="OrthoDB" id="7486196at2759"/>
<evidence type="ECO:0000313" key="3">
    <source>
        <dbReference type="Proteomes" id="UP001150569"/>
    </source>
</evidence>
<evidence type="ECO:0000313" key="2">
    <source>
        <dbReference type="EMBL" id="KAJ1916281.1"/>
    </source>
</evidence>
<dbReference type="Pfam" id="PF05018">
    <property type="entry name" value="CFA20_dom"/>
    <property type="match status" value="1"/>
</dbReference>
<dbReference type="PANTHER" id="PTHR12458">
    <property type="entry name" value="ORF PROTEIN"/>
    <property type="match status" value="1"/>
</dbReference>
<accession>A0A9W8A010</accession>
<dbReference type="InterPro" id="IPR040441">
    <property type="entry name" value="CFA20/CFAP20DC"/>
</dbReference>
<dbReference type="Proteomes" id="UP001150569">
    <property type="component" value="Unassembled WGS sequence"/>
</dbReference>